<protein>
    <submittedName>
        <fullName evidence="1">DNA uptake protein ComE-like DNA-binding protein</fullName>
    </submittedName>
</protein>
<dbReference type="Proteomes" id="UP000237662">
    <property type="component" value="Unassembled WGS sequence"/>
</dbReference>
<dbReference type="InterPro" id="IPR010994">
    <property type="entry name" value="RuvA_2-like"/>
</dbReference>
<keyword evidence="2" id="KW-1185">Reference proteome</keyword>
<proteinExistence type="predicted"/>
<organism evidence="1 2">
    <name type="scientific">Neolewinella xylanilytica</name>
    <dbReference type="NCBI Taxonomy" id="1514080"/>
    <lineage>
        <taxon>Bacteria</taxon>
        <taxon>Pseudomonadati</taxon>
        <taxon>Bacteroidota</taxon>
        <taxon>Saprospiria</taxon>
        <taxon>Saprospirales</taxon>
        <taxon>Lewinellaceae</taxon>
        <taxon>Neolewinella</taxon>
    </lineage>
</organism>
<reference evidence="1 2" key="1">
    <citation type="submission" date="2018-02" db="EMBL/GenBank/DDBJ databases">
        <title>Genomic Encyclopedia of Archaeal and Bacterial Type Strains, Phase II (KMG-II): from individual species to whole genera.</title>
        <authorList>
            <person name="Goeker M."/>
        </authorList>
    </citation>
    <scope>NUCLEOTIDE SEQUENCE [LARGE SCALE GENOMIC DNA]</scope>
    <source>
        <strain evidence="1 2">DSM 29526</strain>
    </source>
</reference>
<dbReference type="PANTHER" id="PTHR21180">
    <property type="entry name" value="ENDONUCLEASE/EXONUCLEASE/PHOSPHATASE FAMILY DOMAIN-CONTAINING PROTEIN 1"/>
    <property type="match status" value="1"/>
</dbReference>
<evidence type="ECO:0000313" key="1">
    <source>
        <dbReference type="EMBL" id="PPK86723.1"/>
    </source>
</evidence>
<accession>A0A2S6I6E2</accession>
<dbReference type="GO" id="GO:0003677">
    <property type="term" value="F:DNA binding"/>
    <property type="evidence" value="ECO:0007669"/>
    <property type="project" value="UniProtKB-KW"/>
</dbReference>
<dbReference type="SUPFAM" id="SSF47781">
    <property type="entry name" value="RuvA domain 2-like"/>
    <property type="match status" value="4"/>
</dbReference>
<dbReference type="PANTHER" id="PTHR21180:SF32">
    <property type="entry name" value="ENDONUCLEASE_EXONUCLEASE_PHOSPHATASE FAMILY DOMAIN-CONTAINING PROTEIN 1"/>
    <property type="match status" value="1"/>
</dbReference>
<dbReference type="Gene3D" id="1.10.150.280">
    <property type="entry name" value="AF1531-like domain"/>
    <property type="match status" value="1"/>
</dbReference>
<name>A0A2S6I6E2_9BACT</name>
<evidence type="ECO:0000313" key="2">
    <source>
        <dbReference type="Proteomes" id="UP000237662"/>
    </source>
</evidence>
<dbReference type="AlphaFoldDB" id="A0A2S6I6E2"/>
<dbReference type="OrthoDB" id="981124at2"/>
<gene>
    <name evidence="1" type="ORF">CLV84_3659</name>
</gene>
<sequence length="373" mass="41853">MHHPTPNNPWAYTRQQRIGLVALLFLIAVCYGVSRVLNNDRGALESVDDTELLATAATLRSFTPTEPRSERSARARFPFDPNTVSKPDLLRLGLSEKQATAFQRYRQKVRFRRPEDMLQLRVLHPDQARELVPLVRIAGDPAAVPDVYRTDLVIPVERFAFDPNTLPFDSLLLLGLSEREAKGLVNYRSYRPVTFRKPEDLLRVRAIDSLKVRDLMELIRLPASDTVFAPAPAAPGPTYAAGSFDVNRSPAAAWQELPGIGSYRAESIVKFRERLGGFASVEQVAETYGLPDSTYQAIKPYLTASPVNRPLYVNQADAATLSAHPYLKRSTATIIVRYRDNHGPFHSVEDLKKVRAVTTETLDKLLPYLNFAL</sequence>
<dbReference type="EMBL" id="PTJC01000006">
    <property type="protein sequence ID" value="PPK86723.1"/>
    <property type="molecule type" value="Genomic_DNA"/>
</dbReference>
<keyword evidence="1" id="KW-0238">DNA-binding</keyword>
<dbReference type="Gene3D" id="1.10.150.320">
    <property type="entry name" value="Photosystem II 12 kDa extrinsic protein"/>
    <property type="match status" value="1"/>
</dbReference>
<comment type="caution">
    <text evidence="1">The sequence shown here is derived from an EMBL/GenBank/DDBJ whole genome shotgun (WGS) entry which is preliminary data.</text>
</comment>
<dbReference type="RefSeq" id="WP_104421138.1">
    <property type="nucleotide sequence ID" value="NZ_PTJC01000006.1"/>
</dbReference>
<dbReference type="InterPro" id="IPR051675">
    <property type="entry name" value="Endo/Exo/Phosphatase_dom_1"/>
</dbReference>
<dbReference type="Pfam" id="PF12836">
    <property type="entry name" value="HHH_3"/>
    <property type="match status" value="2"/>
</dbReference>